<dbReference type="EMBL" id="CAXDID020000269">
    <property type="protein sequence ID" value="CAL6067788.1"/>
    <property type="molecule type" value="Genomic_DNA"/>
</dbReference>
<keyword evidence="2" id="KW-1185">Reference proteome</keyword>
<gene>
    <name evidence="1" type="ORF">HINF_LOCUS53191</name>
</gene>
<proteinExistence type="predicted"/>
<reference evidence="1 2" key="1">
    <citation type="submission" date="2024-07" db="EMBL/GenBank/DDBJ databases">
        <authorList>
            <person name="Akdeniz Z."/>
        </authorList>
    </citation>
    <scope>NUCLEOTIDE SEQUENCE [LARGE SCALE GENOMIC DNA]</scope>
</reference>
<accession>A0ABP1KRF8</accession>
<protein>
    <submittedName>
        <fullName evidence="1">Hypothetical_protein</fullName>
    </submittedName>
</protein>
<evidence type="ECO:0000313" key="1">
    <source>
        <dbReference type="EMBL" id="CAL6067788.1"/>
    </source>
</evidence>
<name>A0ABP1KRF8_9EUKA</name>
<dbReference type="Proteomes" id="UP001642409">
    <property type="component" value="Unassembled WGS sequence"/>
</dbReference>
<organism evidence="1 2">
    <name type="scientific">Hexamita inflata</name>
    <dbReference type="NCBI Taxonomy" id="28002"/>
    <lineage>
        <taxon>Eukaryota</taxon>
        <taxon>Metamonada</taxon>
        <taxon>Diplomonadida</taxon>
        <taxon>Hexamitidae</taxon>
        <taxon>Hexamitinae</taxon>
        <taxon>Hexamita</taxon>
    </lineage>
</organism>
<evidence type="ECO:0000313" key="2">
    <source>
        <dbReference type="Proteomes" id="UP001642409"/>
    </source>
</evidence>
<sequence length="142" mass="16892">MSWLEYEMLVDNQKVRKHIHWIGAFELYTLQLLSSCRRTQASFSGFNDSKHQQGSDRKEVKTFQISLSGQQLIYLLLIIHSRIIIYKSQIVAQILFFSYLACRRFKCFIGVLERQINDNSQQSVQFLLVKTEEQRLQIHIHR</sequence>
<comment type="caution">
    <text evidence="1">The sequence shown here is derived from an EMBL/GenBank/DDBJ whole genome shotgun (WGS) entry which is preliminary data.</text>
</comment>